<dbReference type="AlphaFoldDB" id="A0A0J9X3N3"/>
<sequence>MAMRPGYIPGGRMAGSNSGMMMGQGGPMPPPMQQQGGSQFPGYMNVQQLQQSSQPGQSSQQNIANFSRMQQQGMMNMPQNFQRGGYNMNQQQMQMAPNLGSGMNLPGANNQLQNNMGGPGPNIVNNVNTNTPAGHNITSNSIQDNVRNVWRWNLEEQMAVLRDLVERYKYISIDCKFPGIVARPIGTFKTTSEYHYQTLRSNVDILQVVQIGMSFADEFGNRPVGVGTWQFNFKFNINEDMCSTDGLDLLRQGGVGFEMNEVEGIDVFAFGELLISSGLVLDDSINWITYHSGYDLGYMLSVMLNDKLPVEEAGFLQKLSIYFPTVWDVKHIVRMFHSSPKSSLSEIAEELNIRGSVVNNSGMNSSGSEAILNSSVFFELRRGIPDISKARGGLFGLGDGIDTNNADGKSSGNHGTDNDKKLTPSVANVFQYGKMGGI</sequence>
<evidence type="ECO:0000256" key="5">
    <source>
        <dbReference type="ARBA" id="ARBA00012161"/>
    </source>
</evidence>
<keyword evidence="11" id="KW-0694">RNA-binding</keyword>
<evidence type="ECO:0000256" key="11">
    <source>
        <dbReference type="ARBA" id="ARBA00022884"/>
    </source>
</evidence>
<keyword evidence="7" id="KW-0540">Nuclease</keyword>
<dbReference type="PANTHER" id="PTHR10797">
    <property type="entry name" value="CCR4-NOT TRANSCRIPTION COMPLEX SUBUNIT"/>
    <property type="match status" value="1"/>
</dbReference>
<evidence type="ECO:0000256" key="4">
    <source>
        <dbReference type="ARBA" id="ARBA00008372"/>
    </source>
</evidence>
<dbReference type="GO" id="GO:0005634">
    <property type="term" value="C:nucleus"/>
    <property type="evidence" value="ECO:0007669"/>
    <property type="project" value="UniProtKB-SubCell"/>
</dbReference>
<dbReference type="InterPro" id="IPR036397">
    <property type="entry name" value="RNaseH_sf"/>
</dbReference>
<evidence type="ECO:0000256" key="2">
    <source>
        <dbReference type="ARBA" id="ARBA00004123"/>
    </source>
</evidence>
<keyword evidence="9" id="KW-0378">Hydrolase</keyword>
<dbReference type="Proteomes" id="UP000242525">
    <property type="component" value="Unassembled WGS sequence"/>
</dbReference>
<dbReference type="GO" id="GO:0003723">
    <property type="term" value="F:RNA binding"/>
    <property type="evidence" value="ECO:0007669"/>
    <property type="project" value="UniProtKB-KW"/>
</dbReference>
<dbReference type="GO" id="GO:0004535">
    <property type="term" value="F:poly(A)-specific ribonuclease activity"/>
    <property type="evidence" value="ECO:0007669"/>
    <property type="project" value="UniProtKB-EC"/>
</dbReference>
<comment type="similarity">
    <text evidence="4">Belongs to the CAF1 family.</text>
</comment>
<dbReference type="InterPro" id="IPR006941">
    <property type="entry name" value="RNase_CAF1"/>
</dbReference>
<evidence type="ECO:0000256" key="3">
    <source>
        <dbReference type="ARBA" id="ARBA00004496"/>
    </source>
</evidence>
<comment type="caution">
    <text evidence="16">The sequence shown here is derived from an EMBL/GenBank/DDBJ whole genome shotgun (WGS) entry which is preliminary data.</text>
</comment>
<feature type="region of interest" description="Disordered" evidence="15">
    <location>
        <begin position="1"/>
        <end position="41"/>
    </location>
</feature>
<dbReference type="OrthoDB" id="1164111at2759"/>
<gene>
    <name evidence="16" type="ORF">BN980_GECA01s10922g</name>
</gene>
<dbReference type="GO" id="GO:0030014">
    <property type="term" value="C:CCR4-NOT complex"/>
    <property type="evidence" value="ECO:0007669"/>
    <property type="project" value="InterPro"/>
</dbReference>
<organism evidence="16 17">
    <name type="scientific">Geotrichum candidum</name>
    <name type="common">Oospora lactis</name>
    <name type="synonym">Dipodascus geotrichum</name>
    <dbReference type="NCBI Taxonomy" id="1173061"/>
    <lineage>
        <taxon>Eukaryota</taxon>
        <taxon>Fungi</taxon>
        <taxon>Dikarya</taxon>
        <taxon>Ascomycota</taxon>
        <taxon>Saccharomycotina</taxon>
        <taxon>Dipodascomycetes</taxon>
        <taxon>Dipodascales</taxon>
        <taxon>Dipodascaceae</taxon>
        <taxon>Geotrichum</taxon>
    </lineage>
</organism>
<keyword evidence="13" id="KW-0804">Transcription</keyword>
<dbReference type="GO" id="GO:0046872">
    <property type="term" value="F:metal ion binding"/>
    <property type="evidence" value="ECO:0007669"/>
    <property type="project" value="UniProtKB-KW"/>
</dbReference>
<protein>
    <recommendedName>
        <fullName evidence="5">poly(A)-specific ribonuclease</fullName>
        <ecNumber evidence="5">3.1.13.4</ecNumber>
    </recommendedName>
</protein>
<dbReference type="SUPFAM" id="SSF53098">
    <property type="entry name" value="Ribonuclease H-like"/>
    <property type="match status" value="1"/>
</dbReference>
<keyword evidence="14" id="KW-0539">Nucleus</keyword>
<evidence type="ECO:0000256" key="12">
    <source>
        <dbReference type="ARBA" id="ARBA00023015"/>
    </source>
</evidence>
<comment type="catalytic activity">
    <reaction evidence="1">
        <text>Exonucleolytic cleavage of poly(A) to 5'-AMP.</text>
        <dbReference type="EC" id="3.1.13.4"/>
    </reaction>
</comment>
<comment type="subcellular location">
    <subcellularLocation>
        <location evidence="3">Cytoplasm</location>
    </subcellularLocation>
    <subcellularLocation>
        <location evidence="2">Nucleus</location>
    </subcellularLocation>
</comment>
<keyword evidence="8" id="KW-0479">Metal-binding</keyword>
<evidence type="ECO:0000256" key="1">
    <source>
        <dbReference type="ARBA" id="ARBA00001663"/>
    </source>
</evidence>
<evidence type="ECO:0000256" key="8">
    <source>
        <dbReference type="ARBA" id="ARBA00022723"/>
    </source>
</evidence>
<keyword evidence="12" id="KW-0805">Transcription regulation</keyword>
<dbReference type="InterPro" id="IPR012337">
    <property type="entry name" value="RNaseH-like_sf"/>
</dbReference>
<dbReference type="Pfam" id="PF04857">
    <property type="entry name" value="CAF1"/>
    <property type="match status" value="2"/>
</dbReference>
<dbReference type="Gene3D" id="3.30.420.10">
    <property type="entry name" value="Ribonuclease H-like superfamily/Ribonuclease H"/>
    <property type="match status" value="1"/>
</dbReference>
<evidence type="ECO:0000256" key="13">
    <source>
        <dbReference type="ARBA" id="ARBA00023163"/>
    </source>
</evidence>
<name>A0A0J9X3N3_GEOCN</name>
<evidence type="ECO:0000256" key="9">
    <source>
        <dbReference type="ARBA" id="ARBA00022801"/>
    </source>
</evidence>
<evidence type="ECO:0000256" key="6">
    <source>
        <dbReference type="ARBA" id="ARBA00022490"/>
    </source>
</evidence>
<reference evidence="16" key="1">
    <citation type="submission" date="2014-03" db="EMBL/GenBank/DDBJ databases">
        <authorList>
            <person name="Casaregola S."/>
        </authorList>
    </citation>
    <scope>NUCLEOTIDE SEQUENCE [LARGE SCALE GENOMIC DNA]</scope>
    <source>
        <strain evidence="16">CLIB 918</strain>
    </source>
</reference>
<evidence type="ECO:0000256" key="10">
    <source>
        <dbReference type="ARBA" id="ARBA00022839"/>
    </source>
</evidence>
<dbReference type="STRING" id="1173061.A0A0J9X3N3"/>
<dbReference type="InterPro" id="IPR039637">
    <property type="entry name" value="CNOT7/CNOT8/Pop2"/>
</dbReference>
<keyword evidence="6" id="KW-0963">Cytoplasm</keyword>
<evidence type="ECO:0000256" key="14">
    <source>
        <dbReference type="ARBA" id="ARBA00023242"/>
    </source>
</evidence>
<proteinExistence type="inferred from homology"/>
<dbReference type="EMBL" id="CCBN010000001">
    <property type="protein sequence ID" value="CDO51702.1"/>
    <property type="molecule type" value="Genomic_DNA"/>
</dbReference>
<evidence type="ECO:0000313" key="16">
    <source>
        <dbReference type="EMBL" id="CDO51702.1"/>
    </source>
</evidence>
<evidence type="ECO:0000256" key="15">
    <source>
        <dbReference type="SAM" id="MobiDB-lite"/>
    </source>
</evidence>
<dbReference type="EC" id="3.1.13.4" evidence="5"/>
<accession>A0A0J9X3N3</accession>
<keyword evidence="17" id="KW-1185">Reference proteome</keyword>
<evidence type="ECO:0000256" key="7">
    <source>
        <dbReference type="ARBA" id="ARBA00022722"/>
    </source>
</evidence>
<dbReference type="GO" id="GO:0005737">
    <property type="term" value="C:cytoplasm"/>
    <property type="evidence" value="ECO:0007669"/>
    <property type="project" value="UniProtKB-SubCell"/>
</dbReference>
<evidence type="ECO:0000313" key="17">
    <source>
        <dbReference type="Proteomes" id="UP000242525"/>
    </source>
</evidence>
<keyword evidence="10" id="KW-0269">Exonuclease</keyword>